<keyword evidence="4" id="KW-1185">Reference proteome</keyword>
<name>A0A9Q0JIJ8_9ROSI</name>
<proteinExistence type="predicted"/>
<evidence type="ECO:0000256" key="1">
    <source>
        <dbReference type="SAM" id="MobiDB-lite"/>
    </source>
</evidence>
<organism evidence="3 4">
    <name type="scientific">Turnera subulata</name>
    <dbReference type="NCBI Taxonomy" id="218843"/>
    <lineage>
        <taxon>Eukaryota</taxon>
        <taxon>Viridiplantae</taxon>
        <taxon>Streptophyta</taxon>
        <taxon>Embryophyta</taxon>
        <taxon>Tracheophyta</taxon>
        <taxon>Spermatophyta</taxon>
        <taxon>Magnoliopsida</taxon>
        <taxon>eudicotyledons</taxon>
        <taxon>Gunneridae</taxon>
        <taxon>Pentapetalae</taxon>
        <taxon>rosids</taxon>
        <taxon>fabids</taxon>
        <taxon>Malpighiales</taxon>
        <taxon>Passifloraceae</taxon>
        <taxon>Turnera</taxon>
    </lineage>
</organism>
<dbReference type="PANTHER" id="PTHR35119:SF1">
    <property type="entry name" value="PROTEIN POLYCHOME"/>
    <property type="match status" value="1"/>
</dbReference>
<dbReference type="InterPro" id="IPR034590">
    <property type="entry name" value="POLYCHOME/GIG1"/>
</dbReference>
<dbReference type="EMBL" id="JAKUCV010002322">
    <property type="protein sequence ID" value="KAJ4843073.1"/>
    <property type="molecule type" value="Genomic_DNA"/>
</dbReference>
<dbReference type="AlphaFoldDB" id="A0A9Q0JIJ8"/>
<keyword evidence="2" id="KW-0812">Transmembrane</keyword>
<keyword evidence="2" id="KW-0472">Membrane</keyword>
<dbReference type="GO" id="GO:0005634">
    <property type="term" value="C:nucleus"/>
    <property type="evidence" value="ECO:0007669"/>
    <property type="project" value="InterPro"/>
</dbReference>
<reference evidence="3" key="2">
    <citation type="journal article" date="2023" name="Plants (Basel)">
        <title>Annotation of the Turnera subulata (Passifloraceae) Draft Genome Reveals the S-Locus Evolved after the Divergence of Turneroideae from Passifloroideae in a Stepwise Manner.</title>
        <authorList>
            <person name="Henning P.M."/>
            <person name="Roalson E.H."/>
            <person name="Mir W."/>
            <person name="McCubbin A.G."/>
            <person name="Shore J.S."/>
        </authorList>
    </citation>
    <scope>NUCLEOTIDE SEQUENCE</scope>
    <source>
        <strain evidence="3">F60SS</strain>
    </source>
</reference>
<feature type="compositionally biased region" description="Low complexity" evidence="1">
    <location>
        <begin position="40"/>
        <end position="53"/>
    </location>
</feature>
<sequence>MPESRDRLSRPVDYGALLARTVAAQIYQDPPEIHAAAVSGSPGPNANARAAAVGGRGRGGFGTPRAQLGRGTRTALSPSPGTGRENVPPPGSARRGRGRGSPSPLPSWYPRTPLRDITAVVRVKACVPFTRLLLVDVLLLGLDYVGLNCWIAILGICDSLIGSLIFVLSS</sequence>
<dbReference type="OrthoDB" id="1916775at2759"/>
<dbReference type="PANTHER" id="PTHR35119">
    <property type="entry name" value="PROTEIN POLYCHOME"/>
    <property type="match status" value="1"/>
</dbReference>
<dbReference type="GO" id="GO:0051783">
    <property type="term" value="P:regulation of nuclear division"/>
    <property type="evidence" value="ECO:0007669"/>
    <property type="project" value="InterPro"/>
</dbReference>
<reference evidence="3" key="1">
    <citation type="submission" date="2022-02" db="EMBL/GenBank/DDBJ databases">
        <authorList>
            <person name="Henning P.M."/>
            <person name="McCubbin A.G."/>
            <person name="Shore J.S."/>
        </authorList>
    </citation>
    <scope>NUCLEOTIDE SEQUENCE</scope>
    <source>
        <strain evidence="3">F60SS</strain>
        <tissue evidence="3">Leaves</tissue>
    </source>
</reference>
<dbReference type="Proteomes" id="UP001141552">
    <property type="component" value="Unassembled WGS sequence"/>
</dbReference>
<protein>
    <submittedName>
        <fullName evidence="3">Uncharacterized protein</fullName>
    </submittedName>
</protein>
<feature type="region of interest" description="Disordered" evidence="1">
    <location>
        <begin position="34"/>
        <end position="108"/>
    </location>
</feature>
<accession>A0A9Q0JIJ8</accession>
<gene>
    <name evidence="3" type="ORF">Tsubulata_042759</name>
</gene>
<evidence type="ECO:0000313" key="4">
    <source>
        <dbReference type="Proteomes" id="UP001141552"/>
    </source>
</evidence>
<evidence type="ECO:0000256" key="2">
    <source>
        <dbReference type="SAM" id="Phobius"/>
    </source>
</evidence>
<evidence type="ECO:0000313" key="3">
    <source>
        <dbReference type="EMBL" id="KAJ4843073.1"/>
    </source>
</evidence>
<comment type="caution">
    <text evidence="3">The sequence shown here is derived from an EMBL/GenBank/DDBJ whole genome shotgun (WGS) entry which is preliminary data.</text>
</comment>
<feature type="transmembrane region" description="Helical" evidence="2">
    <location>
        <begin position="125"/>
        <end position="144"/>
    </location>
</feature>
<keyword evidence="2" id="KW-1133">Transmembrane helix</keyword>